<dbReference type="Proteomes" id="UP001432322">
    <property type="component" value="Unassembled WGS sequence"/>
</dbReference>
<gene>
    <name evidence="1" type="ORF">PFISCL1PPCAC_19007</name>
</gene>
<dbReference type="EMBL" id="BTSY01000005">
    <property type="protein sequence ID" value="GMT27710.1"/>
    <property type="molecule type" value="Genomic_DNA"/>
</dbReference>
<proteinExistence type="predicted"/>
<dbReference type="AlphaFoldDB" id="A0AAV5W7J0"/>
<organism evidence="1 2">
    <name type="scientific">Pristionchus fissidentatus</name>
    <dbReference type="NCBI Taxonomy" id="1538716"/>
    <lineage>
        <taxon>Eukaryota</taxon>
        <taxon>Metazoa</taxon>
        <taxon>Ecdysozoa</taxon>
        <taxon>Nematoda</taxon>
        <taxon>Chromadorea</taxon>
        <taxon>Rhabditida</taxon>
        <taxon>Rhabditina</taxon>
        <taxon>Diplogasteromorpha</taxon>
        <taxon>Diplogasteroidea</taxon>
        <taxon>Neodiplogasteridae</taxon>
        <taxon>Pristionchus</taxon>
    </lineage>
</organism>
<accession>A0AAV5W7J0</accession>
<feature type="non-terminal residue" evidence="1">
    <location>
        <position position="150"/>
    </location>
</feature>
<keyword evidence="2" id="KW-1185">Reference proteome</keyword>
<evidence type="ECO:0000313" key="2">
    <source>
        <dbReference type="Proteomes" id="UP001432322"/>
    </source>
</evidence>
<name>A0AAV5W7J0_9BILA</name>
<evidence type="ECO:0000313" key="1">
    <source>
        <dbReference type="EMBL" id="GMT27710.1"/>
    </source>
</evidence>
<comment type="caution">
    <text evidence="1">The sequence shown here is derived from an EMBL/GenBank/DDBJ whole genome shotgun (WGS) entry which is preliminary data.</text>
</comment>
<reference evidence="1" key="1">
    <citation type="submission" date="2023-10" db="EMBL/GenBank/DDBJ databases">
        <title>Genome assembly of Pristionchus species.</title>
        <authorList>
            <person name="Yoshida K."/>
            <person name="Sommer R.J."/>
        </authorList>
    </citation>
    <scope>NUCLEOTIDE SEQUENCE</scope>
    <source>
        <strain evidence="1">RS5133</strain>
    </source>
</reference>
<sequence>LLSLFAICSGKVERIPKEEWSDMREVTSHYEIADFIGNELKKNYPNLVHEDQMIHFKKEMFEYLIADDEEQNELMAGLPTQWILVQSAMRKLKIILKKAFNQLSQDDKEYMKNESMFVIYKMILKPMAKLVRMNRESYKKRGLSKKELKL</sequence>
<protein>
    <submittedName>
        <fullName evidence="1">Uncharacterized protein</fullName>
    </submittedName>
</protein>
<feature type="non-terminal residue" evidence="1">
    <location>
        <position position="1"/>
    </location>
</feature>